<protein>
    <submittedName>
        <fullName evidence="2">Uncharacterized protein</fullName>
    </submittedName>
</protein>
<keyword evidence="1" id="KW-0472">Membrane</keyword>
<name>A0A9J6GAL8_HAELO</name>
<proteinExistence type="predicted"/>
<keyword evidence="3" id="KW-1185">Reference proteome</keyword>
<feature type="transmembrane region" description="Helical" evidence="1">
    <location>
        <begin position="104"/>
        <end position="124"/>
    </location>
</feature>
<gene>
    <name evidence="2" type="ORF">HPB48_001430</name>
</gene>
<dbReference type="VEuPathDB" id="VectorBase:HLOH_043123"/>
<feature type="transmembrane region" description="Helical" evidence="1">
    <location>
        <begin position="182"/>
        <end position="203"/>
    </location>
</feature>
<dbReference type="Proteomes" id="UP000821853">
    <property type="component" value="Chromosome 3"/>
</dbReference>
<feature type="transmembrane region" description="Helical" evidence="1">
    <location>
        <begin position="153"/>
        <end position="176"/>
    </location>
</feature>
<accession>A0A9J6GAL8</accession>
<evidence type="ECO:0000313" key="2">
    <source>
        <dbReference type="EMBL" id="KAH9372211.1"/>
    </source>
</evidence>
<sequence length="271" mass="29895">MYIPVHLKPNRSATFGHCYTTKRPRYVTQEVLNSEPLPVLVSWFNIRSRRSEALSLLLLQNAVLEQVTGNGQYSIQAALQFLPGGASVSPANVFSWLSDVELKLSGATFVPVSLGLFTAAAAVFPSMDQAEGGRLLQRLAGVSGSLYWVSNMFWDYAVLYLLYMLLLSPMVVIWGLGDSFQFWMSVVLLFAAYGWAAIPFAYIMAGIGGSGRPGPSLWQSWPSVPWVSATNVRHVGPKTRPLAIYYTGMLLKLVLGKQRQNFVRRPGSLSP</sequence>
<evidence type="ECO:0000256" key="1">
    <source>
        <dbReference type="SAM" id="Phobius"/>
    </source>
</evidence>
<comment type="caution">
    <text evidence="2">The sequence shown here is derived from an EMBL/GenBank/DDBJ whole genome shotgun (WGS) entry which is preliminary data.</text>
</comment>
<reference evidence="2 3" key="1">
    <citation type="journal article" date="2020" name="Cell">
        <title>Large-Scale Comparative Analyses of Tick Genomes Elucidate Their Genetic Diversity and Vector Capacities.</title>
        <authorList>
            <consortium name="Tick Genome and Microbiome Consortium (TIGMIC)"/>
            <person name="Jia N."/>
            <person name="Wang J."/>
            <person name="Shi W."/>
            <person name="Du L."/>
            <person name="Sun Y."/>
            <person name="Zhan W."/>
            <person name="Jiang J.F."/>
            <person name="Wang Q."/>
            <person name="Zhang B."/>
            <person name="Ji P."/>
            <person name="Bell-Sakyi L."/>
            <person name="Cui X.M."/>
            <person name="Yuan T.T."/>
            <person name="Jiang B.G."/>
            <person name="Yang W.F."/>
            <person name="Lam T.T."/>
            <person name="Chang Q.C."/>
            <person name="Ding S.J."/>
            <person name="Wang X.J."/>
            <person name="Zhu J.G."/>
            <person name="Ruan X.D."/>
            <person name="Zhao L."/>
            <person name="Wei J.T."/>
            <person name="Ye R.Z."/>
            <person name="Que T.C."/>
            <person name="Du C.H."/>
            <person name="Zhou Y.H."/>
            <person name="Cheng J.X."/>
            <person name="Dai P.F."/>
            <person name="Guo W.B."/>
            <person name="Han X.H."/>
            <person name="Huang E.J."/>
            <person name="Li L.F."/>
            <person name="Wei W."/>
            <person name="Gao Y.C."/>
            <person name="Liu J.Z."/>
            <person name="Shao H.Z."/>
            <person name="Wang X."/>
            <person name="Wang C.C."/>
            <person name="Yang T.C."/>
            <person name="Huo Q.B."/>
            <person name="Li W."/>
            <person name="Chen H.Y."/>
            <person name="Chen S.E."/>
            <person name="Zhou L.G."/>
            <person name="Ni X.B."/>
            <person name="Tian J.H."/>
            <person name="Sheng Y."/>
            <person name="Liu T."/>
            <person name="Pan Y.S."/>
            <person name="Xia L.Y."/>
            <person name="Li J."/>
            <person name="Zhao F."/>
            <person name="Cao W.C."/>
        </authorList>
    </citation>
    <scope>NUCLEOTIDE SEQUENCE [LARGE SCALE GENOMIC DNA]</scope>
    <source>
        <strain evidence="2">HaeL-2018</strain>
    </source>
</reference>
<evidence type="ECO:0000313" key="3">
    <source>
        <dbReference type="Proteomes" id="UP000821853"/>
    </source>
</evidence>
<dbReference type="AlphaFoldDB" id="A0A9J6GAL8"/>
<keyword evidence="1" id="KW-0812">Transmembrane</keyword>
<keyword evidence="1" id="KW-1133">Transmembrane helix</keyword>
<organism evidence="2 3">
    <name type="scientific">Haemaphysalis longicornis</name>
    <name type="common">Bush tick</name>
    <dbReference type="NCBI Taxonomy" id="44386"/>
    <lineage>
        <taxon>Eukaryota</taxon>
        <taxon>Metazoa</taxon>
        <taxon>Ecdysozoa</taxon>
        <taxon>Arthropoda</taxon>
        <taxon>Chelicerata</taxon>
        <taxon>Arachnida</taxon>
        <taxon>Acari</taxon>
        <taxon>Parasitiformes</taxon>
        <taxon>Ixodida</taxon>
        <taxon>Ixodoidea</taxon>
        <taxon>Ixodidae</taxon>
        <taxon>Haemaphysalinae</taxon>
        <taxon>Haemaphysalis</taxon>
    </lineage>
</organism>
<dbReference type="EMBL" id="JABSTR010000005">
    <property type="protein sequence ID" value="KAH9372211.1"/>
    <property type="molecule type" value="Genomic_DNA"/>
</dbReference>
<dbReference type="OrthoDB" id="10433383at2759"/>